<reference evidence="5 6" key="1">
    <citation type="submission" date="2017-03" db="EMBL/GenBank/DDBJ databases">
        <title>Genome sequence of Clostridium hungatei DSM 14427.</title>
        <authorList>
            <person name="Poehlein A."/>
            <person name="Daniel R."/>
        </authorList>
    </citation>
    <scope>NUCLEOTIDE SEQUENCE [LARGE SCALE GENOMIC DNA]</scope>
    <source>
        <strain evidence="5 6">DSM 14427</strain>
    </source>
</reference>
<sequence length="276" mass="31089">MYRYSMTQWIVGNENIECSFQRLEKYGYDGIEFAAEPYTTDQDMLVKLMEKYGMLCTSLCGIFTTDRDLSAKEAQGGIQYLKDCVDFAVKVKAPYIIVVPSPVGKTEPSGDCSYEEAWANAVNNIRIAAEYAKNKGICLAIEAINRYETYLVNDLTKALRFVKEINHPAVGLMADLFHMSIEEKNLGASLRMVADYLMHVHIADNTREAAGLGNTDFKEILYVLRDINYKGPLTMEFLPKIANPYAASDMGTHAKLMDEYAEHALKYMKTVESSVI</sequence>
<evidence type="ECO:0000256" key="3">
    <source>
        <dbReference type="PIRSR" id="PIRSR006241-50"/>
    </source>
</evidence>
<dbReference type="PANTHER" id="PTHR43489:SF7">
    <property type="entry name" value="3-DEHYDRO-D-GULOSIDE 4-EPIMERASE-RELATED"/>
    <property type="match status" value="1"/>
</dbReference>
<dbReference type="InterPro" id="IPR013022">
    <property type="entry name" value="Xyl_isomerase-like_TIM-brl"/>
</dbReference>
<name>A0A1V4SJH4_RUMHU</name>
<dbReference type="InterPro" id="IPR036237">
    <property type="entry name" value="Xyl_isomerase-like_sf"/>
</dbReference>
<dbReference type="InterPro" id="IPR026040">
    <property type="entry name" value="HyI-like"/>
</dbReference>
<keyword evidence="6" id="KW-1185">Reference proteome</keyword>
<gene>
    <name evidence="5" type="ORF">CLHUN_20740</name>
</gene>
<evidence type="ECO:0000313" key="6">
    <source>
        <dbReference type="Proteomes" id="UP000191554"/>
    </source>
</evidence>
<feature type="domain" description="Xylose isomerase-like TIM barrel" evidence="4">
    <location>
        <begin position="20"/>
        <end position="238"/>
    </location>
</feature>
<comment type="caution">
    <text evidence="5">The sequence shown here is derived from an EMBL/GenBank/DDBJ whole genome shotgun (WGS) entry which is preliminary data.</text>
</comment>
<feature type="active site" description="Proton donor/acceptor" evidence="3">
    <location>
        <position position="236"/>
    </location>
</feature>
<dbReference type="STRING" id="48256.CLHUN_20740"/>
<dbReference type="InterPro" id="IPR050417">
    <property type="entry name" value="Sugar_Epim/Isomerase"/>
</dbReference>
<dbReference type="Pfam" id="PF01261">
    <property type="entry name" value="AP_endonuc_2"/>
    <property type="match status" value="1"/>
</dbReference>
<dbReference type="AlphaFoldDB" id="A0A1V4SJH4"/>
<protein>
    <submittedName>
        <fullName evidence="5">D-tagatose 3-epimerase</fullName>
        <ecNumber evidence="5">5.3.1.-</ecNumber>
    </submittedName>
</protein>
<evidence type="ECO:0000259" key="4">
    <source>
        <dbReference type="Pfam" id="PF01261"/>
    </source>
</evidence>
<dbReference type="Gene3D" id="3.20.20.150">
    <property type="entry name" value="Divalent-metal-dependent TIM barrel enzymes"/>
    <property type="match status" value="1"/>
</dbReference>
<evidence type="ECO:0000313" key="5">
    <source>
        <dbReference type="EMBL" id="OPX44049.1"/>
    </source>
</evidence>
<dbReference type="OrthoDB" id="9786584at2"/>
<accession>A0A1V4SJH4</accession>
<dbReference type="SUPFAM" id="SSF51658">
    <property type="entry name" value="Xylose isomerase-like"/>
    <property type="match status" value="1"/>
</dbReference>
<dbReference type="PIRSF" id="PIRSF006241">
    <property type="entry name" value="HyI"/>
    <property type="match status" value="1"/>
</dbReference>
<evidence type="ECO:0000256" key="2">
    <source>
        <dbReference type="PIRNR" id="PIRNR006241"/>
    </source>
</evidence>
<proteinExistence type="inferred from homology"/>
<dbReference type="RefSeq" id="WP_080064512.1">
    <property type="nucleotide sequence ID" value="NZ_MZGX01000012.1"/>
</dbReference>
<organism evidence="5 6">
    <name type="scientific">Ruminiclostridium hungatei</name>
    <name type="common">Clostridium hungatei</name>
    <dbReference type="NCBI Taxonomy" id="48256"/>
    <lineage>
        <taxon>Bacteria</taxon>
        <taxon>Bacillati</taxon>
        <taxon>Bacillota</taxon>
        <taxon>Clostridia</taxon>
        <taxon>Eubacteriales</taxon>
        <taxon>Oscillospiraceae</taxon>
        <taxon>Ruminiclostridium</taxon>
    </lineage>
</organism>
<comment type="similarity">
    <text evidence="2">Belongs to the hyi family.</text>
</comment>
<feature type="active site" description="Proton donor/acceptor" evidence="3">
    <location>
        <position position="142"/>
    </location>
</feature>
<evidence type="ECO:0000256" key="1">
    <source>
        <dbReference type="ARBA" id="ARBA00023235"/>
    </source>
</evidence>
<dbReference type="EC" id="5.3.1.-" evidence="5"/>
<keyword evidence="1 2" id="KW-0413">Isomerase</keyword>
<dbReference type="Proteomes" id="UP000191554">
    <property type="component" value="Unassembled WGS sequence"/>
</dbReference>
<dbReference type="GO" id="GO:0016853">
    <property type="term" value="F:isomerase activity"/>
    <property type="evidence" value="ECO:0007669"/>
    <property type="project" value="UniProtKB-KW"/>
</dbReference>
<dbReference type="EMBL" id="MZGX01000012">
    <property type="protein sequence ID" value="OPX44049.1"/>
    <property type="molecule type" value="Genomic_DNA"/>
</dbReference>
<dbReference type="PANTHER" id="PTHR43489">
    <property type="entry name" value="ISOMERASE"/>
    <property type="match status" value="1"/>
</dbReference>